<name>A0A228I175_9BURK</name>
<dbReference type="Pfam" id="PF05488">
    <property type="entry name" value="PAAR_motif"/>
    <property type="match status" value="1"/>
</dbReference>
<proteinExistence type="predicted"/>
<evidence type="ECO:0000313" key="3">
    <source>
        <dbReference type="Proteomes" id="UP000214600"/>
    </source>
</evidence>
<sequence length="85" mass="8727">MRGIIRVGDRHSHGGTVETGAPNSKVMGRAVGRIGDRCVCPEHGEVVIADGDGSFKVEGANAAFHGHKTSCGAVLFSSLPTSGRP</sequence>
<dbReference type="RefSeq" id="WP_080741715.1">
    <property type="nucleotide sequence ID" value="NZ_JAUJSI010000010.1"/>
</dbReference>
<dbReference type="AlphaFoldDB" id="A0A228I175"/>
<dbReference type="Gene3D" id="2.60.200.60">
    <property type="match status" value="1"/>
</dbReference>
<gene>
    <name evidence="2" type="ORF">CFB84_36755</name>
</gene>
<dbReference type="CDD" id="cd14744">
    <property type="entry name" value="PAAR_CT_2"/>
    <property type="match status" value="1"/>
</dbReference>
<evidence type="ECO:0000256" key="1">
    <source>
        <dbReference type="SAM" id="MobiDB-lite"/>
    </source>
</evidence>
<dbReference type="InterPro" id="IPR008727">
    <property type="entry name" value="PAAR_motif"/>
</dbReference>
<accession>A0A228I175</accession>
<feature type="region of interest" description="Disordered" evidence="1">
    <location>
        <begin position="1"/>
        <end position="23"/>
    </location>
</feature>
<organism evidence="2 3">
    <name type="scientific">Burkholderia aenigmatica</name>
    <dbReference type="NCBI Taxonomy" id="2015348"/>
    <lineage>
        <taxon>Bacteria</taxon>
        <taxon>Pseudomonadati</taxon>
        <taxon>Pseudomonadota</taxon>
        <taxon>Betaproteobacteria</taxon>
        <taxon>Burkholderiales</taxon>
        <taxon>Burkholderiaceae</taxon>
        <taxon>Burkholderia</taxon>
        <taxon>Burkholderia cepacia complex</taxon>
    </lineage>
</organism>
<comment type="caution">
    <text evidence="2">The sequence shown here is derived from an EMBL/GenBank/DDBJ whole genome shotgun (WGS) entry which is preliminary data.</text>
</comment>
<reference evidence="3" key="1">
    <citation type="submission" date="2017-06" db="EMBL/GenBank/DDBJ databases">
        <authorList>
            <person name="LiPuma J."/>
            <person name="Spilker T."/>
        </authorList>
    </citation>
    <scope>NUCLEOTIDE SEQUENCE [LARGE SCALE GENOMIC DNA]</scope>
    <source>
        <strain evidence="3">AU17325</strain>
    </source>
</reference>
<dbReference type="OrthoDB" id="8565659at2"/>
<evidence type="ECO:0008006" key="4">
    <source>
        <dbReference type="Google" id="ProtNLM"/>
    </source>
</evidence>
<dbReference type="EMBL" id="NKFA01000027">
    <property type="protein sequence ID" value="OXI35942.1"/>
    <property type="molecule type" value="Genomic_DNA"/>
</dbReference>
<evidence type="ECO:0000313" key="2">
    <source>
        <dbReference type="EMBL" id="OXI35942.1"/>
    </source>
</evidence>
<protein>
    <recommendedName>
        <fullName evidence="4">PAAR domain-containing protein</fullName>
    </recommendedName>
</protein>
<reference evidence="2 3" key="2">
    <citation type="submission" date="2017-08" db="EMBL/GenBank/DDBJ databases">
        <title>WGS of novel Burkholderia cepaca complex species.</title>
        <authorList>
            <person name="Lipuma J."/>
            <person name="Spilker T."/>
        </authorList>
    </citation>
    <scope>NUCLEOTIDE SEQUENCE [LARGE SCALE GENOMIC DNA]</scope>
    <source>
        <strain evidence="2 3">AU17325</strain>
    </source>
</reference>
<dbReference type="Proteomes" id="UP000214600">
    <property type="component" value="Unassembled WGS sequence"/>
</dbReference>